<dbReference type="PANTHER" id="PTHR42069:SF1">
    <property type="entry name" value="MARVEL DOMAIN-CONTAINING PROTEIN"/>
    <property type="match status" value="1"/>
</dbReference>
<comment type="caution">
    <text evidence="3">The sequence shown here is derived from an EMBL/GenBank/DDBJ whole genome shotgun (WGS) entry which is preliminary data.</text>
</comment>
<feature type="region of interest" description="Disordered" evidence="1">
    <location>
        <begin position="89"/>
        <end position="118"/>
    </location>
</feature>
<organism evidence="3 4">
    <name type="scientific">Xylaria multiplex</name>
    <dbReference type="NCBI Taxonomy" id="323545"/>
    <lineage>
        <taxon>Eukaryota</taxon>
        <taxon>Fungi</taxon>
        <taxon>Dikarya</taxon>
        <taxon>Ascomycota</taxon>
        <taxon>Pezizomycotina</taxon>
        <taxon>Sordariomycetes</taxon>
        <taxon>Xylariomycetidae</taxon>
        <taxon>Xylariales</taxon>
        <taxon>Xylariaceae</taxon>
        <taxon>Xylaria</taxon>
    </lineage>
</organism>
<sequence length="673" mass="74535">MAQQDEKRRPSALKLTPSRSSSTDGSYTTTSSLKPPRTPRFAEATTVHSPIEPQTSNPFTSQDDSPEITQAQPADVGFGYINDDTRTQTVNVPMTPKTPLKSAMKVPGTPGRALENPLSPTFREEDILEAREKDTEAAQKRDYGLKYRVRMAKFALRGISFSCSLIIVSLVAVSFNIFRTTNHLAAQSGLPPWAEGTQLWPQVVVLAVSGVNLLLCVLIFIGYLRGGHRRAEKVGVYYTLFAVGWFIASSILWAAAAGILQFTRNNSGNKDLWGWSCVDNKRAQVFSEKVDYALVCRLQNWSLICALIEIVLDVFTITLYSIVFYRYITKRKLTKSMDMRDRARSDFTQCHRDSPPSTYNSLSEMSKAPNFTPGAQIIEPASTFAAQPPAPKPAEKPFKLQAPPSKARSATPKVAQGAFNSPTTSSPPENNFTVVAPGEQQYDAVPIPGAYADATVKSPPAAQTSFGGVWRYERCEMSETNEGDGFLWYDYGSCMYSVREANALETIARLNTDFNNAVATLNASITALRTEVNTSITALRTEVNTSITALRTEVNTSVRGLRTEMDTMNTSVSGLRTEMDEGMRDMRASMEDFDYNARARTLNSTANRSEYILRRLRNTTTHELVDFPQTLGEVKALLMDDVKQYLRALGQTPIGNAEERKAQLLQFIGVSSY</sequence>
<keyword evidence="2" id="KW-1133">Transmembrane helix</keyword>
<feature type="compositionally biased region" description="Low complexity" evidence="1">
    <location>
        <begin position="16"/>
        <end position="32"/>
    </location>
</feature>
<evidence type="ECO:0008006" key="5">
    <source>
        <dbReference type="Google" id="ProtNLM"/>
    </source>
</evidence>
<evidence type="ECO:0000313" key="4">
    <source>
        <dbReference type="Proteomes" id="UP000481858"/>
    </source>
</evidence>
<dbReference type="Proteomes" id="UP000481858">
    <property type="component" value="Unassembled WGS sequence"/>
</dbReference>
<keyword evidence="2" id="KW-0472">Membrane</keyword>
<keyword evidence="2" id="KW-0812">Transmembrane</keyword>
<dbReference type="InParanoid" id="A0A7C8IQZ4"/>
<evidence type="ECO:0000256" key="1">
    <source>
        <dbReference type="SAM" id="MobiDB-lite"/>
    </source>
</evidence>
<evidence type="ECO:0000313" key="3">
    <source>
        <dbReference type="EMBL" id="KAF2970101.1"/>
    </source>
</evidence>
<feature type="compositionally biased region" description="Polar residues" evidence="1">
    <location>
        <begin position="418"/>
        <end position="432"/>
    </location>
</feature>
<keyword evidence="4" id="KW-1185">Reference proteome</keyword>
<proteinExistence type="predicted"/>
<dbReference type="AlphaFoldDB" id="A0A7C8IQZ4"/>
<dbReference type="EMBL" id="WUBL01000027">
    <property type="protein sequence ID" value="KAF2970101.1"/>
    <property type="molecule type" value="Genomic_DNA"/>
</dbReference>
<feature type="compositionally biased region" description="Polar residues" evidence="1">
    <location>
        <begin position="46"/>
        <end position="70"/>
    </location>
</feature>
<name>A0A7C8IQZ4_9PEZI</name>
<feature type="transmembrane region" description="Helical" evidence="2">
    <location>
        <begin position="236"/>
        <end position="260"/>
    </location>
</feature>
<feature type="region of interest" description="Disordered" evidence="1">
    <location>
        <begin position="1"/>
        <end position="70"/>
    </location>
</feature>
<feature type="transmembrane region" description="Helical" evidence="2">
    <location>
        <begin position="301"/>
        <end position="328"/>
    </location>
</feature>
<evidence type="ECO:0000256" key="2">
    <source>
        <dbReference type="SAM" id="Phobius"/>
    </source>
</evidence>
<feature type="region of interest" description="Disordered" evidence="1">
    <location>
        <begin position="344"/>
        <end position="363"/>
    </location>
</feature>
<feature type="region of interest" description="Disordered" evidence="1">
    <location>
        <begin position="385"/>
        <end position="432"/>
    </location>
</feature>
<feature type="transmembrane region" description="Helical" evidence="2">
    <location>
        <begin position="199"/>
        <end position="224"/>
    </location>
</feature>
<protein>
    <recommendedName>
        <fullName evidence="5">MARVEL domain-containing protein</fullName>
    </recommendedName>
</protein>
<dbReference type="SUPFAM" id="SSF58113">
    <property type="entry name" value="Apolipoprotein A-I"/>
    <property type="match status" value="1"/>
</dbReference>
<gene>
    <name evidence="3" type="ORF">GQX73_g3470</name>
</gene>
<feature type="transmembrane region" description="Helical" evidence="2">
    <location>
        <begin position="154"/>
        <end position="179"/>
    </location>
</feature>
<accession>A0A7C8IQZ4</accession>
<reference evidence="3 4" key="1">
    <citation type="submission" date="2019-12" db="EMBL/GenBank/DDBJ databases">
        <title>Draft genome sequence of the ascomycete Xylaria multiplex DSM 110363.</title>
        <authorList>
            <person name="Buettner E."/>
            <person name="Kellner H."/>
        </authorList>
    </citation>
    <scope>NUCLEOTIDE SEQUENCE [LARGE SCALE GENOMIC DNA]</scope>
    <source>
        <strain evidence="3 4">DSM 110363</strain>
    </source>
</reference>
<feature type="compositionally biased region" description="Basic and acidic residues" evidence="1">
    <location>
        <begin position="344"/>
        <end position="354"/>
    </location>
</feature>
<dbReference type="Gene3D" id="1.20.120.20">
    <property type="entry name" value="Apolipoprotein"/>
    <property type="match status" value="1"/>
</dbReference>
<dbReference type="OrthoDB" id="5420724at2759"/>
<dbReference type="PANTHER" id="PTHR42069">
    <property type="entry name" value="HYPHAL ANASTAMOSIS-8 PROTEIN"/>
    <property type="match status" value="1"/>
</dbReference>